<dbReference type="EMBL" id="VUJU01001106">
    <property type="protein sequence ID" value="KAF0766786.1"/>
    <property type="molecule type" value="Genomic_DNA"/>
</dbReference>
<dbReference type="AlphaFoldDB" id="A0A6G0Z7M1"/>
<protein>
    <submittedName>
        <fullName evidence="1">Uncharacterized protein</fullName>
    </submittedName>
</protein>
<evidence type="ECO:0000313" key="1">
    <source>
        <dbReference type="EMBL" id="KAF0766786.1"/>
    </source>
</evidence>
<name>A0A6G0Z7M1_APHCR</name>
<organism evidence="1 2">
    <name type="scientific">Aphis craccivora</name>
    <name type="common">Cowpea aphid</name>
    <dbReference type="NCBI Taxonomy" id="307492"/>
    <lineage>
        <taxon>Eukaryota</taxon>
        <taxon>Metazoa</taxon>
        <taxon>Ecdysozoa</taxon>
        <taxon>Arthropoda</taxon>
        <taxon>Hexapoda</taxon>
        <taxon>Insecta</taxon>
        <taxon>Pterygota</taxon>
        <taxon>Neoptera</taxon>
        <taxon>Paraneoptera</taxon>
        <taxon>Hemiptera</taxon>
        <taxon>Sternorrhyncha</taxon>
        <taxon>Aphidomorpha</taxon>
        <taxon>Aphidoidea</taxon>
        <taxon>Aphididae</taxon>
        <taxon>Aphidini</taxon>
        <taxon>Aphis</taxon>
        <taxon>Aphis</taxon>
    </lineage>
</organism>
<sequence>MLCSRAMPSPLDLLTTRLSSISHLFPKIIFSTSSLACSLMFRSHFTIFSKLFSFVISYTNIIPIAPL</sequence>
<gene>
    <name evidence="1" type="ORF">FWK35_00009803</name>
</gene>
<keyword evidence="2" id="KW-1185">Reference proteome</keyword>
<comment type="caution">
    <text evidence="1">The sequence shown here is derived from an EMBL/GenBank/DDBJ whole genome shotgun (WGS) entry which is preliminary data.</text>
</comment>
<accession>A0A6G0Z7M1</accession>
<dbReference type="Proteomes" id="UP000478052">
    <property type="component" value="Unassembled WGS sequence"/>
</dbReference>
<evidence type="ECO:0000313" key="2">
    <source>
        <dbReference type="Proteomes" id="UP000478052"/>
    </source>
</evidence>
<proteinExistence type="predicted"/>
<reference evidence="1 2" key="1">
    <citation type="submission" date="2019-08" db="EMBL/GenBank/DDBJ databases">
        <title>Whole genome of Aphis craccivora.</title>
        <authorList>
            <person name="Voronova N.V."/>
            <person name="Shulinski R.S."/>
            <person name="Bandarenka Y.V."/>
            <person name="Zhorov D.G."/>
            <person name="Warner D."/>
        </authorList>
    </citation>
    <scope>NUCLEOTIDE SEQUENCE [LARGE SCALE GENOMIC DNA]</scope>
    <source>
        <strain evidence="1">180601</strain>
        <tissue evidence="1">Whole Body</tissue>
    </source>
</reference>